<dbReference type="InterPro" id="IPR035901">
    <property type="entry name" value="GIY-YIG_endonuc_sf"/>
</dbReference>
<evidence type="ECO:0000259" key="2">
    <source>
        <dbReference type="PROSITE" id="PS50164"/>
    </source>
</evidence>
<organism evidence="3 4">
    <name type="scientific">Candidatus Colwellbacteria bacterium RIFCSPHIGHO2_12_FULL_44_17</name>
    <dbReference type="NCBI Taxonomy" id="1797689"/>
    <lineage>
        <taxon>Bacteria</taxon>
        <taxon>Candidatus Colwelliibacteriota</taxon>
    </lineage>
</organism>
<dbReference type="PANTHER" id="PTHR34477:SF1">
    <property type="entry name" value="UPF0213 PROTEIN YHBQ"/>
    <property type="match status" value="1"/>
</dbReference>
<comment type="caution">
    <text evidence="3">The sequence shown here is derived from an EMBL/GenBank/DDBJ whole genome shotgun (WGS) entry which is preliminary data.</text>
</comment>
<dbReference type="Proteomes" id="UP000178515">
    <property type="component" value="Unassembled WGS sequence"/>
</dbReference>
<dbReference type="EMBL" id="MHIX01000020">
    <property type="protein sequence ID" value="OGY59228.1"/>
    <property type="molecule type" value="Genomic_DNA"/>
</dbReference>
<gene>
    <name evidence="3" type="ORF">A3F24_01395</name>
</gene>
<sequence length="81" mass="9876">MYYVYLLKSEKTSKVYKGSTADLQKRFYEHNSGKTPSTKLDRPWKLIYYEAFTDKRNARREELFLKGDKGRERIKWLFKND</sequence>
<dbReference type="PROSITE" id="PS50164">
    <property type="entry name" value="GIY_YIG"/>
    <property type="match status" value="1"/>
</dbReference>
<evidence type="ECO:0000256" key="1">
    <source>
        <dbReference type="ARBA" id="ARBA00007435"/>
    </source>
</evidence>
<dbReference type="STRING" id="1797689.A3F24_01395"/>
<dbReference type="Pfam" id="PF01541">
    <property type="entry name" value="GIY-YIG"/>
    <property type="match status" value="1"/>
</dbReference>
<evidence type="ECO:0000313" key="3">
    <source>
        <dbReference type="EMBL" id="OGY59228.1"/>
    </source>
</evidence>
<evidence type="ECO:0000313" key="4">
    <source>
        <dbReference type="Proteomes" id="UP000178515"/>
    </source>
</evidence>
<dbReference type="AlphaFoldDB" id="A0A1G1Z3M4"/>
<feature type="domain" description="GIY-YIG" evidence="2">
    <location>
        <begin position="1"/>
        <end position="77"/>
    </location>
</feature>
<dbReference type="SUPFAM" id="SSF82771">
    <property type="entry name" value="GIY-YIG endonuclease"/>
    <property type="match status" value="1"/>
</dbReference>
<dbReference type="PANTHER" id="PTHR34477">
    <property type="entry name" value="UPF0213 PROTEIN YHBQ"/>
    <property type="match status" value="1"/>
</dbReference>
<comment type="similarity">
    <text evidence="1">Belongs to the UPF0213 family.</text>
</comment>
<dbReference type="InterPro" id="IPR050190">
    <property type="entry name" value="UPF0213_domain"/>
</dbReference>
<dbReference type="InterPro" id="IPR000305">
    <property type="entry name" value="GIY-YIG_endonuc"/>
</dbReference>
<dbReference type="CDD" id="cd10449">
    <property type="entry name" value="GIY-YIG_SLX1_like"/>
    <property type="match status" value="1"/>
</dbReference>
<protein>
    <recommendedName>
        <fullName evidence="2">GIY-YIG domain-containing protein</fullName>
    </recommendedName>
</protein>
<accession>A0A1G1Z3M4</accession>
<proteinExistence type="inferred from homology"/>
<reference evidence="3 4" key="1">
    <citation type="journal article" date="2016" name="Nat. Commun.">
        <title>Thousands of microbial genomes shed light on interconnected biogeochemical processes in an aquifer system.</title>
        <authorList>
            <person name="Anantharaman K."/>
            <person name="Brown C.T."/>
            <person name="Hug L.A."/>
            <person name="Sharon I."/>
            <person name="Castelle C.J."/>
            <person name="Probst A.J."/>
            <person name="Thomas B.C."/>
            <person name="Singh A."/>
            <person name="Wilkins M.J."/>
            <person name="Karaoz U."/>
            <person name="Brodie E.L."/>
            <person name="Williams K.H."/>
            <person name="Hubbard S.S."/>
            <person name="Banfield J.F."/>
        </authorList>
    </citation>
    <scope>NUCLEOTIDE SEQUENCE [LARGE SCALE GENOMIC DNA]</scope>
</reference>
<name>A0A1G1Z3M4_9BACT</name>
<dbReference type="Gene3D" id="3.40.1440.10">
    <property type="entry name" value="GIY-YIG endonuclease"/>
    <property type="match status" value="1"/>
</dbReference>